<keyword evidence="2" id="KW-0012">Acyltransferase</keyword>
<dbReference type="InterPro" id="IPR002656">
    <property type="entry name" value="Acyl_transf_3_dom"/>
</dbReference>
<dbReference type="InterPro" id="IPR050879">
    <property type="entry name" value="Acyltransferase_3"/>
</dbReference>
<name>A0A6I4IP52_9SPHI</name>
<proteinExistence type="predicted"/>
<gene>
    <name evidence="2" type="ORF">GO620_010165</name>
</gene>
<dbReference type="EMBL" id="CP066775">
    <property type="protein sequence ID" value="QQL48555.1"/>
    <property type="molecule type" value="Genomic_DNA"/>
</dbReference>
<dbReference type="PANTHER" id="PTHR23028:SF53">
    <property type="entry name" value="ACYL_TRANSF_3 DOMAIN-CONTAINING PROTEIN"/>
    <property type="match status" value="1"/>
</dbReference>
<dbReference type="PANTHER" id="PTHR23028">
    <property type="entry name" value="ACETYLTRANSFERASE"/>
    <property type="match status" value="1"/>
</dbReference>
<feature type="domain" description="Acyltransferase 3" evidence="1">
    <location>
        <begin position="34"/>
        <end position="354"/>
    </location>
</feature>
<keyword evidence="3" id="KW-1185">Reference proteome</keyword>
<dbReference type="Proteomes" id="UP000429232">
    <property type="component" value="Chromosome"/>
</dbReference>
<dbReference type="GO" id="GO:0016747">
    <property type="term" value="F:acyltransferase activity, transferring groups other than amino-acyl groups"/>
    <property type="evidence" value="ECO:0007669"/>
    <property type="project" value="InterPro"/>
</dbReference>
<dbReference type="Pfam" id="PF01757">
    <property type="entry name" value="Acyl_transf_3"/>
    <property type="match status" value="1"/>
</dbReference>
<accession>A0A6I4IP52</accession>
<dbReference type="KEGG" id="mgik:GO620_010165"/>
<evidence type="ECO:0000259" key="1">
    <source>
        <dbReference type="Pfam" id="PF01757"/>
    </source>
</evidence>
<dbReference type="AlphaFoldDB" id="A0A6I4IP52"/>
<dbReference type="GO" id="GO:0009103">
    <property type="term" value="P:lipopolysaccharide biosynthetic process"/>
    <property type="evidence" value="ECO:0007669"/>
    <property type="project" value="TreeGrafter"/>
</dbReference>
<dbReference type="RefSeq" id="WP_157526262.1">
    <property type="nucleotide sequence ID" value="NZ_CP066775.1"/>
</dbReference>
<sequence length="425" mass="49178">MSLRGTKQSRHPDRPISSHALNEGRNLPNYFPVLTGVRALAAYLVFISHYEYAFDGSLPQGVKRYLQEFHFGVTIFFVLSGFLIAYRYYNNFEHSWHWLGKYIRNRVARIYPMYFLLTIGTFIYYYYSGDKTIVGDFSNPLGLLALNLTFLRGFFNDLKFTGIAQGWSLTVEECFYISAPFIFYLAKRYKLFWVQVLLLTGLGFLLVLMFGHTGWYGFFGNDTFMMVYTFLGRCFEFFVGVKLATIFLKKRITSSETPKFTYSGLLLVFTAPLIMSLLTIPRGWTAGLHNPRGIITNNYFLAIAIALFFYGLLTENTWLKRLLANRFVELLGKSSYIFYLIHLGVVARFLQWGTDKLNDQVFQLYDKLNLDWHSPFENDTLNVLWLFIALNGISTLLFKLAEEPLNHLIRQTPPQPLPKGDGLST</sequence>
<evidence type="ECO:0000313" key="3">
    <source>
        <dbReference type="Proteomes" id="UP000429232"/>
    </source>
</evidence>
<dbReference type="GO" id="GO:0016020">
    <property type="term" value="C:membrane"/>
    <property type="evidence" value="ECO:0007669"/>
    <property type="project" value="TreeGrafter"/>
</dbReference>
<keyword evidence="2" id="KW-0808">Transferase</keyword>
<protein>
    <submittedName>
        <fullName evidence="2">Acyltransferase</fullName>
    </submittedName>
</protein>
<organism evidence="2 3">
    <name type="scientific">Mucilaginibacter ginkgonis</name>
    <dbReference type="NCBI Taxonomy" id="2682091"/>
    <lineage>
        <taxon>Bacteria</taxon>
        <taxon>Pseudomonadati</taxon>
        <taxon>Bacteroidota</taxon>
        <taxon>Sphingobacteriia</taxon>
        <taxon>Sphingobacteriales</taxon>
        <taxon>Sphingobacteriaceae</taxon>
        <taxon>Mucilaginibacter</taxon>
    </lineage>
</organism>
<evidence type="ECO:0000313" key="2">
    <source>
        <dbReference type="EMBL" id="QQL48555.1"/>
    </source>
</evidence>
<reference evidence="2 3" key="1">
    <citation type="submission" date="2020-12" db="EMBL/GenBank/DDBJ databases">
        <title>HMF7856_wgs.fasta genome submission.</title>
        <authorList>
            <person name="Kang H."/>
            <person name="Kim H."/>
            <person name="Joh K."/>
        </authorList>
    </citation>
    <scope>NUCLEOTIDE SEQUENCE [LARGE SCALE GENOMIC DNA]</scope>
    <source>
        <strain evidence="2 3">HMF7856</strain>
    </source>
</reference>